<gene>
    <name evidence="1" type="ORF">H9945_11585</name>
</gene>
<sequence>MKKYVIQVYDYAPYTHRMRKMWRTLPGLEFDTLEEAKATFARIRGSDYRIAEAYTQTRYKPVPMERSTKI</sequence>
<dbReference type="Proteomes" id="UP000886803">
    <property type="component" value="Unassembled WGS sequence"/>
</dbReference>
<reference evidence="1" key="1">
    <citation type="journal article" date="2021" name="PeerJ">
        <title>Extensive microbial diversity within the chicken gut microbiome revealed by metagenomics and culture.</title>
        <authorList>
            <person name="Gilroy R."/>
            <person name="Ravi A."/>
            <person name="Getino M."/>
            <person name="Pursley I."/>
            <person name="Horton D.L."/>
            <person name="Alikhan N.F."/>
            <person name="Baker D."/>
            <person name="Gharbi K."/>
            <person name="Hall N."/>
            <person name="Watson M."/>
            <person name="Adriaenssens E.M."/>
            <person name="Foster-Nyarko E."/>
            <person name="Jarju S."/>
            <person name="Secka A."/>
            <person name="Antonio M."/>
            <person name="Oren A."/>
            <person name="Chaudhuri R.R."/>
            <person name="La Ragione R."/>
            <person name="Hildebrand F."/>
            <person name="Pallen M.J."/>
        </authorList>
    </citation>
    <scope>NUCLEOTIDE SEQUENCE</scope>
    <source>
        <strain evidence="1">ChiBcec8-13705</strain>
    </source>
</reference>
<name>A0A9D2M9H1_9FIRM</name>
<comment type="caution">
    <text evidence="1">The sequence shown here is derived from an EMBL/GenBank/DDBJ whole genome shotgun (WGS) entry which is preliminary data.</text>
</comment>
<dbReference type="AlphaFoldDB" id="A0A9D2M9H1"/>
<proteinExistence type="predicted"/>
<protein>
    <submittedName>
        <fullName evidence="1">Uncharacterized protein</fullName>
    </submittedName>
</protein>
<reference evidence="1" key="2">
    <citation type="submission" date="2021-04" db="EMBL/GenBank/DDBJ databases">
        <authorList>
            <person name="Gilroy R."/>
        </authorList>
    </citation>
    <scope>NUCLEOTIDE SEQUENCE</scope>
    <source>
        <strain evidence="1">ChiBcec8-13705</strain>
    </source>
</reference>
<dbReference type="EMBL" id="DWYG01000190">
    <property type="protein sequence ID" value="HJB43126.1"/>
    <property type="molecule type" value="Genomic_DNA"/>
</dbReference>
<accession>A0A9D2M9H1</accession>
<evidence type="ECO:0000313" key="2">
    <source>
        <dbReference type="Proteomes" id="UP000886803"/>
    </source>
</evidence>
<evidence type="ECO:0000313" key="1">
    <source>
        <dbReference type="EMBL" id="HJB43126.1"/>
    </source>
</evidence>
<organism evidence="1 2">
    <name type="scientific">Candidatus Gemmiger avicola</name>
    <dbReference type="NCBI Taxonomy" id="2838605"/>
    <lineage>
        <taxon>Bacteria</taxon>
        <taxon>Bacillati</taxon>
        <taxon>Bacillota</taxon>
        <taxon>Clostridia</taxon>
        <taxon>Eubacteriales</taxon>
        <taxon>Gemmiger</taxon>
    </lineage>
</organism>